<dbReference type="Proteomes" id="UP000053675">
    <property type="component" value="Unassembled WGS sequence"/>
</dbReference>
<dbReference type="AlphaFoldDB" id="A0A084U8R6"/>
<protein>
    <submittedName>
        <fullName evidence="9">Ribose import ATP-binding protein RbsA 2</fullName>
        <ecNumber evidence="9">3.6.3.17</ecNumber>
    </submittedName>
</protein>
<dbReference type="PANTHER" id="PTHR43790">
    <property type="entry name" value="CARBOHYDRATE TRANSPORT ATP-BINDING PROTEIN MG119-RELATED"/>
    <property type="match status" value="1"/>
</dbReference>
<reference evidence="9 10" key="1">
    <citation type="submission" date="2014-05" db="EMBL/GenBank/DDBJ databases">
        <title>Draft Genome Sequence of Nitratireductor basaltis Strain UMTGB225, A Marine Bacterium Isolated from Green Barrel Tunicate.</title>
        <authorList>
            <person name="Gan H.Y."/>
        </authorList>
    </citation>
    <scope>NUCLEOTIDE SEQUENCE [LARGE SCALE GENOMIC DNA]</scope>
    <source>
        <strain evidence="9 10">UMTGB225</strain>
    </source>
</reference>
<keyword evidence="1" id="KW-0813">Transport</keyword>
<dbReference type="PATRIC" id="fig|472175.3.peg.381"/>
<keyword evidence="3" id="KW-0762">Sugar transport</keyword>
<keyword evidence="4" id="KW-0547">Nucleotide-binding</keyword>
<dbReference type="PANTHER" id="PTHR43790:SF3">
    <property type="entry name" value="D-ALLOSE IMPORT ATP-BINDING PROTEIN ALSA-RELATED"/>
    <property type="match status" value="1"/>
</dbReference>
<dbReference type="GO" id="GO:0016887">
    <property type="term" value="F:ATP hydrolysis activity"/>
    <property type="evidence" value="ECO:0007669"/>
    <property type="project" value="InterPro"/>
</dbReference>
<comment type="caution">
    <text evidence="9">The sequence shown here is derived from an EMBL/GenBank/DDBJ whole genome shotgun (WGS) entry which is preliminary data.</text>
</comment>
<evidence type="ECO:0000256" key="4">
    <source>
        <dbReference type="ARBA" id="ARBA00022741"/>
    </source>
</evidence>
<proteinExistence type="predicted"/>
<gene>
    <name evidence="9" type="primary">rbsA2</name>
    <name evidence="9" type="ORF">EL18_00367</name>
</gene>
<keyword evidence="5 9" id="KW-0067">ATP-binding</keyword>
<evidence type="ECO:0000256" key="7">
    <source>
        <dbReference type="ARBA" id="ARBA00023136"/>
    </source>
</evidence>
<sequence>MGTPFLRTEGLTKHFGPVHALSDVSLDVREGEVLALVGENGAGKSTLMRLLEGVHPPSRGTIRIRGESVQFAQPRESHAAGIRVIHQEPEIVPDLTVAENIFAGDLPRRGKYFLDWTTLNAKTVSLLETFGMTGELRPGQMCSGLGPAQRQMIEIMRAVQAGGQLIAFDEPTSSLTDEEAQRLFTIIDRLRGEGVAVIYISHRLAEITQLADRVAVLRDGQLVDDLPAEGITEEKITRLMVGRPLSDMFPERSPNQGDVVLEVADLSTDHVSDISFKLHRGEVLGIGGLIGAGRSELAKGIFGFHRRTGGTVLLDGHQLPSGDTAAAIAAGIGFAPEDRKDEALLLLQTILENAVLCVPEKVSTKGFFDRRKALNLIGKISRQMRLKASSLDAPITSLSGGNQQKVVLTRWLACDLKVLILDEPTRGIDVGARSEIYELIRTLTDTRGLGVIVISSEMPELIGLSDRILVMADGRINAELDKNDISEERIMAAAIPHGARQAAAGTEGLAR</sequence>
<evidence type="ECO:0000256" key="3">
    <source>
        <dbReference type="ARBA" id="ARBA00022597"/>
    </source>
</evidence>
<evidence type="ECO:0000256" key="6">
    <source>
        <dbReference type="ARBA" id="ARBA00022967"/>
    </source>
</evidence>
<evidence type="ECO:0000256" key="5">
    <source>
        <dbReference type="ARBA" id="ARBA00022840"/>
    </source>
</evidence>
<keyword evidence="6" id="KW-1278">Translocase</keyword>
<dbReference type="CDD" id="cd03216">
    <property type="entry name" value="ABC_Carb_Monos_I"/>
    <property type="match status" value="1"/>
</dbReference>
<dbReference type="RefSeq" id="WP_051913665.1">
    <property type="nucleotide sequence ID" value="NZ_JMQM01000001.1"/>
</dbReference>
<dbReference type="Gene3D" id="3.40.50.300">
    <property type="entry name" value="P-loop containing nucleotide triphosphate hydrolases"/>
    <property type="match status" value="2"/>
</dbReference>
<dbReference type="SMART" id="SM00382">
    <property type="entry name" value="AAA"/>
    <property type="match status" value="2"/>
</dbReference>
<organism evidence="9 10">
    <name type="scientific">Nitratireductor basaltis</name>
    <dbReference type="NCBI Taxonomy" id="472175"/>
    <lineage>
        <taxon>Bacteria</taxon>
        <taxon>Pseudomonadati</taxon>
        <taxon>Pseudomonadota</taxon>
        <taxon>Alphaproteobacteria</taxon>
        <taxon>Hyphomicrobiales</taxon>
        <taxon>Phyllobacteriaceae</taxon>
        <taxon>Nitratireductor</taxon>
    </lineage>
</organism>
<keyword evidence="2" id="KW-1003">Cell membrane</keyword>
<accession>A0A084U8R6</accession>
<dbReference type="eggNOG" id="COG1129">
    <property type="taxonomic scope" value="Bacteria"/>
</dbReference>
<dbReference type="InterPro" id="IPR050107">
    <property type="entry name" value="ABC_carbohydrate_import_ATPase"/>
</dbReference>
<evidence type="ECO:0000256" key="2">
    <source>
        <dbReference type="ARBA" id="ARBA00022475"/>
    </source>
</evidence>
<dbReference type="EMBL" id="JMQM01000001">
    <property type="protein sequence ID" value="KFB09352.1"/>
    <property type="molecule type" value="Genomic_DNA"/>
</dbReference>
<dbReference type="InterPro" id="IPR027417">
    <property type="entry name" value="P-loop_NTPase"/>
</dbReference>
<evidence type="ECO:0000259" key="8">
    <source>
        <dbReference type="PROSITE" id="PS50893"/>
    </source>
</evidence>
<dbReference type="InterPro" id="IPR003439">
    <property type="entry name" value="ABC_transporter-like_ATP-bd"/>
</dbReference>
<evidence type="ECO:0000313" key="10">
    <source>
        <dbReference type="Proteomes" id="UP000053675"/>
    </source>
</evidence>
<keyword evidence="10" id="KW-1185">Reference proteome</keyword>
<evidence type="ECO:0000313" key="9">
    <source>
        <dbReference type="EMBL" id="KFB09352.1"/>
    </source>
</evidence>
<feature type="domain" description="ABC transporter" evidence="8">
    <location>
        <begin position="6"/>
        <end position="244"/>
    </location>
</feature>
<evidence type="ECO:0000256" key="1">
    <source>
        <dbReference type="ARBA" id="ARBA00022448"/>
    </source>
</evidence>
<feature type="domain" description="ABC transporter" evidence="8">
    <location>
        <begin position="254"/>
        <end position="498"/>
    </location>
</feature>
<dbReference type="Pfam" id="PF00005">
    <property type="entry name" value="ABC_tran"/>
    <property type="match status" value="2"/>
</dbReference>
<dbReference type="SUPFAM" id="SSF52540">
    <property type="entry name" value="P-loop containing nucleoside triphosphate hydrolases"/>
    <property type="match status" value="2"/>
</dbReference>
<dbReference type="EC" id="3.6.3.17" evidence="9"/>
<dbReference type="STRING" id="472175.EL18_00367"/>
<name>A0A084U8R6_9HYPH</name>
<dbReference type="InterPro" id="IPR003593">
    <property type="entry name" value="AAA+_ATPase"/>
</dbReference>
<dbReference type="GO" id="GO:0005524">
    <property type="term" value="F:ATP binding"/>
    <property type="evidence" value="ECO:0007669"/>
    <property type="project" value="UniProtKB-KW"/>
</dbReference>
<keyword evidence="7" id="KW-0472">Membrane</keyword>
<dbReference type="OrthoDB" id="9787557at2"/>
<dbReference type="PROSITE" id="PS50893">
    <property type="entry name" value="ABC_TRANSPORTER_2"/>
    <property type="match status" value="2"/>
</dbReference>
<dbReference type="CDD" id="cd03215">
    <property type="entry name" value="ABC_Carb_Monos_II"/>
    <property type="match status" value="1"/>
</dbReference>
<keyword evidence="9" id="KW-0378">Hydrolase</keyword>